<evidence type="ECO:0000256" key="8">
    <source>
        <dbReference type="RuleBase" id="RU366049"/>
    </source>
</evidence>
<dbReference type="PANTHER" id="PTHR13220:SF11">
    <property type="entry name" value="TIMELESS-INTERACTING PROTEIN"/>
    <property type="match status" value="1"/>
</dbReference>
<evidence type="ECO:0000313" key="11">
    <source>
        <dbReference type="EMBL" id="QPG76836.1"/>
    </source>
</evidence>
<evidence type="ECO:0000256" key="4">
    <source>
        <dbReference type="ARBA" id="ARBA00022763"/>
    </source>
</evidence>
<comment type="subcellular location">
    <subcellularLocation>
        <location evidence="1 8">Nucleus</location>
    </subcellularLocation>
</comment>
<sequence length="328" mass="36101">MPTEADLLSNEELLGLREENTNANIDNSTVVPEKPRRRYHKLTNDLMLGQRGVPALQRALGKFRFKAKKQRSQMTSYENYMSGKYDHSVHFENLTRLVHIYQQWGHEIYPKYKLKDFIPVLSRAADMPALKEYKRAQIRKEVDEKVQKEAEEKMSVETGEEIGEVTKEETGDVTASSLFVGDEEPLYSVASNMKSGNGGAGVSVGADGDTGGADGDTRGAVVIGGADGDTRGAEVTVDANAENTENAEPGDADERFIRELEKENAKRKRAAAADNSDLDEDILGDILSDDDEAVSSLGPDNTTFLAQDAKKDGEAEKYADDMLREMGL</sequence>
<evidence type="ECO:0000256" key="1">
    <source>
        <dbReference type="ARBA" id="ARBA00004123"/>
    </source>
</evidence>
<feature type="domain" description="Chromosome segregation in meiosis protein 3" evidence="10">
    <location>
        <begin position="41"/>
        <end position="141"/>
    </location>
</feature>
<reference evidence="11" key="1">
    <citation type="submission" date="2020-10" db="EMBL/GenBank/DDBJ databases">
        <authorList>
            <person name="Roach M.J.R."/>
        </authorList>
    </citation>
    <scope>NUCLEOTIDE SEQUENCE</scope>
    <source>
        <strain evidence="11">CBS 1945</strain>
    </source>
</reference>
<dbReference type="KEGG" id="bnn:FOA43_004230"/>
<evidence type="ECO:0000256" key="9">
    <source>
        <dbReference type="SAM" id="MobiDB-lite"/>
    </source>
</evidence>
<keyword evidence="7 8" id="KW-0131">Cell cycle</keyword>
<dbReference type="RefSeq" id="XP_038780401.1">
    <property type="nucleotide sequence ID" value="XM_038924473.1"/>
</dbReference>
<dbReference type="GO" id="GO:0006974">
    <property type="term" value="P:DNA damage response"/>
    <property type="evidence" value="ECO:0007669"/>
    <property type="project" value="UniProtKB-KW"/>
</dbReference>
<keyword evidence="6 8" id="KW-0539">Nucleus</keyword>
<dbReference type="GO" id="GO:0031297">
    <property type="term" value="P:replication fork processing"/>
    <property type="evidence" value="ECO:0007669"/>
    <property type="project" value="UniProtKB-UniRule"/>
</dbReference>
<evidence type="ECO:0000259" key="10">
    <source>
        <dbReference type="Pfam" id="PF07962"/>
    </source>
</evidence>
<keyword evidence="12" id="KW-1185">Reference proteome</keyword>
<keyword evidence="5" id="KW-0236">DNA replication inhibitor</keyword>
<dbReference type="GO" id="GO:0031298">
    <property type="term" value="C:replication fork protection complex"/>
    <property type="evidence" value="ECO:0007669"/>
    <property type="project" value="TreeGrafter"/>
</dbReference>
<accession>A0A875S677</accession>
<dbReference type="OrthoDB" id="437078at2759"/>
<evidence type="ECO:0000256" key="7">
    <source>
        <dbReference type="ARBA" id="ARBA00023306"/>
    </source>
</evidence>
<evidence type="ECO:0000256" key="5">
    <source>
        <dbReference type="ARBA" id="ARBA00022880"/>
    </source>
</evidence>
<dbReference type="PANTHER" id="PTHR13220">
    <property type="entry name" value="TIMELESS INTERACTING-RELATED"/>
    <property type="match status" value="1"/>
</dbReference>
<proteinExistence type="inferred from homology"/>
<dbReference type="GeneID" id="62197630"/>
<evidence type="ECO:0000256" key="2">
    <source>
        <dbReference type="ARBA" id="ARBA00006075"/>
    </source>
</evidence>
<evidence type="ECO:0000313" key="12">
    <source>
        <dbReference type="Proteomes" id="UP000662931"/>
    </source>
</evidence>
<feature type="region of interest" description="Disordered" evidence="9">
    <location>
        <begin position="291"/>
        <end position="315"/>
    </location>
</feature>
<comment type="subunit">
    <text evidence="3">Component of the fork protection complex (FPC) consisting of TOF1 and CSM3.</text>
</comment>
<dbReference type="GO" id="GO:0000076">
    <property type="term" value="P:DNA replication checkpoint signaling"/>
    <property type="evidence" value="ECO:0007669"/>
    <property type="project" value="UniProtKB-UniRule"/>
</dbReference>
<protein>
    <recommendedName>
        <fullName evidence="8">Chromosome segregation in meiosis protein</fullName>
    </recommendedName>
</protein>
<comment type="similarity">
    <text evidence="2 8">Belongs to the CSM3 family.</text>
</comment>
<organism evidence="11 12">
    <name type="scientific">Eeniella nana</name>
    <name type="common">Yeast</name>
    <name type="synonym">Brettanomyces nanus</name>
    <dbReference type="NCBI Taxonomy" id="13502"/>
    <lineage>
        <taxon>Eukaryota</taxon>
        <taxon>Fungi</taxon>
        <taxon>Dikarya</taxon>
        <taxon>Ascomycota</taxon>
        <taxon>Saccharomycotina</taxon>
        <taxon>Pichiomycetes</taxon>
        <taxon>Pichiales</taxon>
        <taxon>Pichiaceae</taxon>
        <taxon>Brettanomyces</taxon>
    </lineage>
</organism>
<keyword evidence="4 8" id="KW-0227">DNA damage</keyword>
<dbReference type="InterPro" id="IPR040038">
    <property type="entry name" value="TIPIN/Csm3/Swi3"/>
</dbReference>
<gene>
    <name evidence="11" type="ORF">FOA43_004230</name>
</gene>
<evidence type="ECO:0000256" key="3">
    <source>
        <dbReference type="ARBA" id="ARBA00011217"/>
    </source>
</evidence>
<dbReference type="GO" id="GO:0043111">
    <property type="term" value="P:replication fork arrest"/>
    <property type="evidence" value="ECO:0007669"/>
    <property type="project" value="TreeGrafter"/>
</dbReference>
<dbReference type="GO" id="GO:0003677">
    <property type="term" value="F:DNA binding"/>
    <property type="evidence" value="ECO:0007669"/>
    <property type="project" value="TreeGrafter"/>
</dbReference>
<comment type="function">
    <text evidence="8">Plays an important role in the control of DNA replication and the maintenance of replication fork stability.</text>
</comment>
<evidence type="ECO:0000256" key="6">
    <source>
        <dbReference type="ARBA" id="ARBA00023242"/>
    </source>
</evidence>
<name>A0A875S677_EENNA</name>
<dbReference type="AlphaFoldDB" id="A0A875S677"/>
<dbReference type="Pfam" id="PF07962">
    <property type="entry name" value="Swi3"/>
    <property type="match status" value="1"/>
</dbReference>
<dbReference type="EMBL" id="CP064815">
    <property type="protein sequence ID" value="QPG76836.1"/>
    <property type="molecule type" value="Genomic_DNA"/>
</dbReference>
<dbReference type="Proteomes" id="UP000662931">
    <property type="component" value="Chromosome 4"/>
</dbReference>
<dbReference type="InterPro" id="IPR012923">
    <property type="entry name" value="Csm3"/>
</dbReference>